<evidence type="ECO:0000313" key="5">
    <source>
        <dbReference type="Proteomes" id="UP000199707"/>
    </source>
</evidence>
<dbReference type="Pfam" id="PF02720">
    <property type="entry name" value="DUF222"/>
    <property type="match status" value="1"/>
</dbReference>
<reference evidence="5" key="1">
    <citation type="submission" date="2016-10" db="EMBL/GenBank/DDBJ databases">
        <authorList>
            <person name="Varghese N."/>
            <person name="Submissions S."/>
        </authorList>
    </citation>
    <scope>NUCLEOTIDE SEQUENCE [LARGE SCALE GENOMIC DNA]</scope>
    <source>
        <strain evidence="5">UNC267MFSha1.1M11</strain>
    </source>
</reference>
<dbReference type="CDD" id="cd00085">
    <property type="entry name" value="HNHc"/>
    <property type="match status" value="1"/>
</dbReference>
<organism evidence="4 5">
    <name type="scientific">Mycolicibacterium fluoranthenivorans</name>
    <dbReference type="NCBI Taxonomy" id="258505"/>
    <lineage>
        <taxon>Bacteria</taxon>
        <taxon>Bacillati</taxon>
        <taxon>Actinomycetota</taxon>
        <taxon>Actinomycetes</taxon>
        <taxon>Mycobacteriales</taxon>
        <taxon>Mycobacteriaceae</taxon>
        <taxon>Mycolicibacterium</taxon>
    </lineage>
</organism>
<accession>A0A1G4WUG8</accession>
<feature type="domain" description="DUF222" evidence="3">
    <location>
        <begin position="32"/>
        <end position="339"/>
    </location>
</feature>
<gene>
    <name evidence="4" type="ORF">SAMN02799620_04901</name>
</gene>
<sequence>MEGVVDLLATVDKLSTVAFDDASVAELLEVQSALETVNRRVPAIQHRVMAAVKAQSSPGELGARSWADALGIRLRISHTEACRRLSEGELLGPRRSVTGEHVRIITHTMKKIPSVVDDRTRADAETDLAAVATVQTPEALRKAAALLLQLLDPDGPEPNDEDTVARREMLRNVTLGPQDADGMSELRAKVTPEFRAYLEPIFAKLAAKGMCHPDDVHPCVKGTPPAEVSAADTRSLGQRQHDALMTLARSALAAGELGEHNGLPVSVVVTTTLTELETAAGVAHTGGGSTVPMRDLIRMAGHARHYLSIFDDHTAVPLHLGRTKRIASPGQRLVLHARDRGCTFPGCAIPGYLCQTHHAETDYGGHTDITNLGLACGPHNRLVTERGWTTRIRADGRVEWIPPPLLDTRQPRVNALHHPEDLFHGNPLRRRRGRPLTFPNEFQPRPLTVPAMTHSTTRAAAAAAVVALGLFGAVGCGSDSKSDAGSSSSKSSSASSSSSTKSSAASSTKKAPSTPEAHESIADYIQESGITETSIKRGDPGPSIDLPVPEGWEATDKLPEAPYGAIVFTGSSVPDNPPRILALLSKLTGNVDPQKILEYAPGELQNLPGWKPLNEGASSTLSGFNAFQLGGNYDVDGKQGVIAQKTVVIPADDGLYVLQLNAYADESEADTLGNATDIIDQQTTITP</sequence>
<dbReference type="Gene3D" id="3.40.1000.10">
    <property type="entry name" value="Mog1/PsbP, alpha/beta/alpha sandwich"/>
    <property type="match status" value="1"/>
</dbReference>
<keyword evidence="1" id="KW-0732">Signal</keyword>
<dbReference type="RefSeq" id="WP_090362492.1">
    <property type="nucleotide sequence ID" value="NZ_FMUB01000011.1"/>
</dbReference>
<dbReference type="Pfam" id="PF10738">
    <property type="entry name" value="Lpp-LpqN"/>
    <property type="match status" value="1"/>
</dbReference>
<feature type="region of interest" description="Disordered" evidence="2">
    <location>
        <begin position="478"/>
        <end position="517"/>
    </location>
</feature>
<dbReference type="AlphaFoldDB" id="A0A1G4WUG8"/>
<dbReference type="EMBL" id="FMUB01000011">
    <property type="protein sequence ID" value="SCX29785.1"/>
    <property type="molecule type" value="Genomic_DNA"/>
</dbReference>
<name>A0A1G4WUG8_9MYCO</name>
<feature type="compositionally biased region" description="Low complexity" evidence="2">
    <location>
        <begin position="478"/>
        <end position="511"/>
    </location>
</feature>
<evidence type="ECO:0000256" key="2">
    <source>
        <dbReference type="SAM" id="MobiDB-lite"/>
    </source>
</evidence>
<protein>
    <submittedName>
        <fullName evidence="4">Probable lipoprotein LpqN</fullName>
    </submittedName>
</protein>
<dbReference type="InterPro" id="IPR019674">
    <property type="entry name" value="Lipoprotein_LpqN/LpqT-like"/>
</dbReference>
<proteinExistence type="predicted"/>
<dbReference type="Proteomes" id="UP000199707">
    <property type="component" value="Unassembled WGS sequence"/>
</dbReference>
<dbReference type="STRING" id="1502745.SAMN02799620_04901"/>
<dbReference type="InterPro" id="IPR003870">
    <property type="entry name" value="DUF222"/>
</dbReference>
<evidence type="ECO:0000259" key="3">
    <source>
        <dbReference type="Pfam" id="PF02720"/>
    </source>
</evidence>
<keyword evidence="4" id="KW-0449">Lipoprotein</keyword>
<dbReference type="InterPro" id="IPR003615">
    <property type="entry name" value="HNH_nuc"/>
</dbReference>
<feature type="region of interest" description="Disordered" evidence="2">
    <location>
        <begin position="418"/>
        <end position="442"/>
    </location>
</feature>
<evidence type="ECO:0000256" key="1">
    <source>
        <dbReference type="ARBA" id="ARBA00022729"/>
    </source>
</evidence>
<evidence type="ECO:0000313" key="4">
    <source>
        <dbReference type="EMBL" id="SCX29785.1"/>
    </source>
</evidence>